<dbReference type="AlphaFoldDB" id="A0AAP0PNN8"/>
<evidence type="ECO:0000256" key="1">
    <source>
        <dbReference type="SAM" id="MobiDB-lite"/>
    </source>
</evidence>
<keyword evidence="3" id="KW-1185">Reference proteome</keyword>
<feature type="compositionally biased region" description="Basic and acidic residues" evidence="1">
    <location>
        <begin position="1"/>
        <end position="14"/>
    </location>
</feature>
<protein>
    <submittedName>
        <fullName evidence="2">Uncharacterized protein</fullName>
    </submittedName>
</protein>
<feature type="region of interest" description="Disordered" evidence="1">
    <location>
        <begin position="1"/>
        <end position="43"/>
    </location>
</feature>
<dbReference type="InterPro" id="IPR012881">
    <property type="entry name" value="DUF1685"/>
</dbReference>
<organism evidence="2 3">
    <name type="scientific">Stephania cephalantha</name>
    <dbReference type="NCBI Taxonomy" id="152367"/>
    <lineage>
        <taxon>Eukaryota</taxon>
        <taxon>Viridiplantae</taxon>
        <taxon>Streptophyta</taxon>
        <taxon>Embryophyta</taxon>
        <taxon>Tracheophyta</taxon>
        <taxon>Spermatophyta</taxon>
        <taxon>Magnoliopsida</taxon>
        <taxon>Ranunculales</taxon>
        <taxon>Menispermaceae</taxon>
        <taxon>Menispermoideae</taxon>
        <taxon>Cissampelideae</taxon>
        <taxon>Stephania</taxon>
    </lineage>
</organism>
<accession>A0AAP0PNN8</accession>
<name>A0AAP0PNN8_9MAGN</name>
<gene>
    <name evidence="2" type="ORF">Scep_007267</name>
</gene>
<feature type="region of interest" description="Disordered" evidence="1">
    <location>
        <begin position="137"/>
        <end position="176"/>
    </location>
</feature>
<dbReference type="EMBL" id="JBBNAG010000003">
    <property type="protein sequence ID" value="KAK9148510.1"/>
    <property type="molecule type" value="Genomic_DNA"/>
</dbReference>
<evidence type="ECO:0000313" key="2">
    <source>
        <dbReference type="EMBL" id="KAK9148510.1"/>
    </source>
</evidence>
<dbReference type="Pfam" id="PF07939">
    <property type="entry name" value="DUF1685"/>
    <property type="match status" value="1"/>
</dbReference>
<feature type="compositionally biased region" description="Basic residues" evidence="1">
    <location>
        <begin position="34"/>
        <end position="43"/>
    </location>
</feature>
<comment type="caution">
    <text evidence="2">The sequence shown here is derived from an EMBL/GenBank/DDBJ whole genome shotgun (WGS) entry which is preliminary data.</text>
</comment>
<feature type="compositionally biased region" description="Low complexity" evidence="1">
    <location>
        <begin position="137"/>
        <end position="163"/>
    </location>
</feature>
<dbReference type="PANTHER" id="PTHR31865:SF3">
    <property type="entry name" value="PHOSPHODIESTERASE EPSILON-1, PUTATIVE (DUF1685)-RELATED"/>
    <property type="match status" value="1"/>
</dbReference>
<sequence length="200" mass="22648">MEATQPHHDPHPPPEPHIPSSSLESDTDTEIRRRQVVVKHNRKRLSKQLSMLETSREAAWEKRRRQILGQERRRNKSDYCEGRSSLDSVKEDITDEDLNELRGCIELGFGFNEEEGQALCDTLPALDLYFAVNRRLSPSPSSTPSASGSSLSRKSSSLYGSPRSDSDSWKICNPGDDPQQVKTKLRHWAQAVACSVRQTY</sequence>
<reference evidence="2 3" key="1">
    <citation type="submission" date="2024-01" db="EMBL/GenBank/DDBJ databases">
        <title>Genome assemblies of Stephania.</title>
        <authorList>
            <person name="Yang L."/>
        </authorList>
    </citation>
    <scope>NUCLEOTIDE SEQUENCE [LARGE SCALE GENOMIC DNA]</scope>
    <source>
        <strain evidence="2">JXDWG</strain>
        <tissue evidence="2">Leaf</tissue>
    </source>
</reference>
<evidence type="ECO:0000313" key="3">
    <source>
        <dbReference type="Proteomes" id="UP001419268"/>
    </source>
</evidence>
<dbReference type="PANTHER" id="PTHR31865">
    <property type="entry name" value="OSJNBA0071G03.3 PROTEIN"/>
    <property type="match status" value="1"/>
</dbReference>
<proteinExistence type="predicted"/>
<dbReference type="Proteomes" id="UP001419268">
    <property type="component" value="Unassembled WGS sequence"/>
</dbReference>